<evidence type="ECO:0000256" key="2">
    <source>
        <dbReference type="SAM" id="MobiDB-lite"/>
    </source>
</evidence>
<dbReference type="SUPFAM" id="SSF52833">
    <property type="entry name" value="Thioredoxin-like"/>
    <property type="match status" value="1"/>
</dbReference>
<feature type="region of interest" description="Disordered" evidence="2">
    <location>
        <begin position="43"/>
        <end position="67"/>
    </location>
</feature>
<dbReference type="InterPro" id="IPR036249">
    <property type="entry name" value="Thioredoxin-like_sf"/>
</dbReference>
<dbReference type="KEGG" id="tpal:117643944"/>
<dbReference type="Proteomes" id="UP000515158">
    <property type="component" value="Unplaced"/>
</dbReference>
<accession>A0A6P8YQ32</accession>
<dbReference type="InParanoid" id="A0A6P8YQ32"/>
<gene>
    <name evidence="4" type="primary">LOC117643944</name>
</gene>
<dbReference type="PANTHER" id="PTHR12232">
    <property type="entry name" value="SH3 DOMAIN-BINDING GLUTAMIC ACID-RICH-LIKE PROTEIN"/>
    <property type="match status" value="1"/>
</dbReference>
<dbReference type="AlphaFoldDB" id="A0A6P8YQ32"/>
<comment type="similarity">
    <text evidence="1">Belongs to the SH3BGR family.</text>
</comment>
<reference evidence="4" key="1">
    <citation type="submission" date="2025-08" db="UniProtKB">
        <authorList>
            <consortium name="RefSeq"/>
        </authorList>
    </citation>
    <scope>IDENTIFICATION</scope>
    <source>
        <tissue evidence="4">Total insect</tissue>
    </source>
</reference>
<feature type="compositionally biased region" description="Acidic residues" evidence="2">
    <location>
        <begin position="250"/>
        <end position="263"/>
    </location>
</feature>
<feature type="compositionally biased region" description="Basic and acidic residues" evidence="2">
    <location>
        <begin position="220"/>
        <end position="234"/>
    </location>
</feature>
<protein>
    <submittedName>
        <fullName evidence="4">SH3 domain-binding glutamic acid-rich protein-like</fullName>
    </submittedName>
</protein>
<name>A0A6P8YQ32_THRPL</name>
<dbReference type="PANTHER" id="PTHR12232:SF15">
    <property type="entry name" value="SH3 DOMAIN-BINDING GLUTAMIC ACID-RICH PROTEIN HOMOLOG"/>
    <property type="match status" value="1"/>
</dbReference>
<dbReference type="CDD" id="cd03030">
    <property type="entry name" value="GRX_SH3BGR"/>
    <property type="match status" value="1"/>
</dbReference>
<feature type="compositionally biased region" description="Acidic residues" evidence="2">
    <location>
        <begin position="178"/>
        <end position="200"/>
    </location>
</feature>
<evidence type="ECO:0000313" key="3">
    <source>
        <dbReference type="Proteomes" id="UP000515158"/>
    </source>
</evidence>
<dbReference type="Pfam" id="PF04908">
    <property type="entry name" value="SH3BGR"/>
    <property type="match status" value="1"/>
</dbReference>
<dbReference type="GO" id="GO:0005737">
    <property type="term" value="C:cytoplasm"/>
    <property type="evidence" value="ECO:0007669"/>
    <property type="project" value="TreeGrafter"/>
</dbReference>
<evidence type="ECO:0000313" key="4">
    <source>
        <dbReference type="RefSeq" id="XP_034239021.1"/>
    </source>
</evidence>
<sequence>MVIRVYVSGISGNKEVKKRQQRVLMILESKNIPCEIIDITEPGKESDKEFMQQNSKPRGDQKHPLPPQIFNDDEYCGDYDDFDMANELSELEVFLKAESHGSKPSIVSKDGSMGVLANEWHHIYILNHNFSCFQKKLFDVTRGQDFLGFDLSNENEKLLPFLKMAVPEPSPPPQPKEESDDEKQTEPEVEEEEEEEEEEPTPSRPRPRPPGKVATQDDSNANKDGDDENANKNQEEEESSENNEHRRQEENEEEMVASEDDMGIQENRETPTDEPVSGNAEDDAADAEQEESKRDEEDHQENTDMEVSEE</sequence>
<dbReference type="RefSeq" id="XP_034239021.1">
    <property type="nucleotide sequence ID" value="XM_034383130.1"/>
</dbReference>
<dbReference type="Gene3D" id="3.40.30.10">
    <property type="entry name" value="Glutaredoxin"/>
    <property type="match status" value="1"/>
</dbReference>
<feature type="compositionally biased region" description="Basic and acidic residues" evidence="2">
    <location>
        <begin position="290"/>
        <end position="302"/>
    </location>
</feature>
<feature type="region of interest" description="Disordered" evidence="2">
    <location>
        <begin position="164"/>
        <end position="310"/>
    </location>
</feature>
<keyword evidence="3" id="KW-1185">Reference proteome</keyword>
<dbReference type="InterPro" id="IPR051033">
    <property type="entry name" value="SH3BGR"/>
</dbReference>
<dbReference type="GeneID" id="117643944"/>
<proteinExistence type="inferred from homology"/>
<dbReference type="OrthoDB" id="9932926at2759"/>
<evidence type="ECO:0000256" key="1">
    <source>
        <dbReference type="ARBA" id="ARBA00007764"/>
    </source>
</evidence>
<organism evidence="4">
    <name type="scientific">Thrips palmi</name>
    <name type="common">Melon thrips</name>
    <dbReference type="NCBI Taxonomy" id="161013"/>
    <lineage>
        <taxon>Eukaryota</taxon>
        <taxon>Metazoa</taxon>
        <taxon>Ecdysozoa</taxon>
        <taxon>Arthropoda</taxon>
        <taxon>Hexapoda</taxon>
        <taxon>Insecta</taxon>
        <taxon>Pterygota</taxon>
        <taxon>Neoptera</taxon>
        <taxon>Paraneoptera</taxon>
        <taxon>Thysanoptera</taxon>
        <taxon>Terebrantia</taxon>
        <taxon>Thripoidea</taxon>
        <taxon>Thripidae</taxon>
        <taxon>Thrips</taxon>
    </lineage>
</organism>
<dbReference type="InterPro" id="IPR006993">
    <property type="entry name" value="Glut_rich_SH3-bd"/>
</dbReference>
<feature type="compositionally biased region" description="Acidic residues" evidence="2">
    <location>
        <begin position="280"/>
        <end position="289"/>
    </location>
</feature>